<dbReference type="InterPro" id="IPR033640">
    <property type="entry name" value="FAR_C"/>
</dbReference>
<feature type="domain" description="Thioester reductase (TE)" evidence="6">
    <location>
        <begin position="86"/>
        <end position="368"/>
    </location>
</feature>
<reference evidence="7 8" key="1">
    <citation type="submission" date="2018-06" db="EMBL/GenBank/DDBJ databases">
        <title>WGS assembly of Brassica rapa FPsc.</title>
        <authorList>
            <person name="Bowman J."/>
            <person name="Kohchi T."/>
            <person name="Yamato K."/>
            <person name="Jenkins J."/>
            <person name="Shu S."/>
            <person name="Ishizaki K."/>
            <person name="Yamaoka S."/>
            <person name="Nishihama R."/>
            <person name="Nakamura Y."/>
            <person name="Berger F."/>
            <person name="Adam C."/>
            <person name="Aki S."/>
            <person name="Althoff F."/>
            <person name="Araki T."/>
            <person name="Arteaga-Vazquez M."/>
            <person name="Balasubrmanian S."/>
            <person name="Bauer D."/>
            <person name="Boehm C."/>
            <person name="Briginshaw L."/>
            <person name="Caballero-Perez J."/>
            <person name="Catarino B."/>
            <person name="Chen F."/>
            <person name="Chiyoda S."/>
            <person name="Chovatia M."/>
            <person name="Davies K."/>
            <person name="Delmans M."/>
            <person name="Demura T."/>
            <person name="Dierschke T."/>
            <person name="Dolan L."/>
            <person name="Dorantes-Acosta A."/>
            <person name="Eklund D."/>
            <person name="Florent S."/>
            <person name="Flores-Sandoval E."/>
            <person name="Fujiyama A."/>
            <person name="Fukuzawa H."/>
            <person name="Galik B."/>
            <person name="Grimanelli D."/>
            <person name="Grimwood J."/>
            <person name="Grossniklaus U."/>
            <person name="Hamada T."/>
            <person name="Haseloff J."/>
            <person name="Hetherington A."/>
            <person name="Higo A."/>
            <person name="Hirakawa Y."/>
            <person name="Hundley H."/>
            <person name="Ikeda Y."/>
            <person name="Inoue K."/>
            <person name="Inoue S."/>
            <person name="Ishida S."/>
            <person name="Jia Q."/>
            <person name="Kakita M."/>
            <person name="Kanazawa T."/>
            <person name="Kawai Y."/>
            <person name="Kawashima T."/>
            <person name="Kennedy M."/>
            <person name="Kinose K."/>
            <person name="Kinoshita T."/>
            <person name="Kohara Y."/>
            <person name="Koide E."/>
            <person name="Komatsu K."/>
            <person name="Kopischke S."/>
            <person name="Kubo M."/>
            <person name="Kyozuka J."/>
            <person name="Lagercrantz U."/>
            <person name="Lin S."/>
            <person name="Lindquist E."/>
            <person name="Lipzen A."/>
            <person name="Lu C."/>
            <person name="Luna E."/>
            <person name="Martienssen R."/>
            <person name="Minamino N."/>
            <person name="Mizutani M."/>
            <person name="Mizutani M."/>
            <person name="Mochizuki N."/>
            <person name="Monte I."/>
            <person name="Mosher R."/>
            <person name="Nagasaki H."/>
            <person name="Nakagami H."/>
            <person name="Naramoto S."/>
            <person name="Nishitani K."/>
            <person name="Ohtani M."/>
            <person name="Okamoto T."/>
            <person name="Okumura M."/>
            <person name="Phillips J."/>
            <person name="Pollak B."/>
            <person name="Reinders A."/>
            <person name="Roevekamp M."/>
            <person name="Sano R."/>
            <person name="Sawa S."/>
            <person name="Schmid M."/>
            <person name="Shirakawa M."/>
            <person name="Solano R."/>
            <person name="Spunde A."/>
            <person name="Suetsugu N."/>
            <person name="Sugano S."/>
            <person name="Sugiyama A."/>
            <person name="Sun R."/>
            <person name="Suzuki Y."/>
            <person name="Takenaka M."/>
            <person name="Takezawa D."/>
            <person name="Tomogane H."/>
            <person name="Tsuzuki M."/>
            <person name="Ueda T."/>
            <person name="Umeda M."/>
            <person name="Ward J."/>
            <person name="Watanabe Y."/>
            <person name="Yazaki K."/>
            <person name="Yokoyama R."/>
            <person name="Yoshitake Y."/>
            <person name="Yotsui I."/>
            <person name="Zachgo S."/>
            <person name="Schmutz J."/>
        </authorList>
    </citation>
    <scope>NUCLEOTIDE SEQUENCE [LARGE SCALE GENOMIC DNA]</scope>
    <source>
        <strain evidence="8">cv. B-3</strain>
    </source>
</reference>
<dbReference type="InterPro" id="IPR013120">
    <property type="entry name" value="FAR_NAD-bd"/>
</dbReference>
<evidence type="ECO:0000256" key="2">
    <source>
        <dbReference type="ARBA" id="ARBA00022516"/>
    </source>
</evidence>
<comment type="similarity">
    <text evidence="1 4">Belongs to the fatty acyl-CoA reductase family.</text>
</comment>
<dbReference type="EMBL" id="CM010634">
    <property type="protein sequence ID" value="RID54378.1"/>
    <property type="molecule type" value="Genomic_DNA"/>
</dbReference>
<dbReference type="SUPFAM" id="SSF51735">
    <property type="entry name" value="NAD(P)-binding Rossmann-fold domains"/>
    <property type="match status" value="1"/>
</dbReference>
<evidence type="ECO:0000259" key="6">
    <source>
        <dbReference type="Pfam" id="PF07993"/>
    </source>
</evidence>
<comment type="function">
    <text evidence="4">Catalyzes the reduction of fatty acyl-CoA to fatty alcohols.</text>
</comment>
<keyword evidence="4" id="KW-0560">Oxidoreductase</keyword>
<dbReference type="Proteomes" id="UP000264353">
    <property type="component" value="Chromosome A7"/>
</dbReference>
<keyword evidence="2 4" id="KW-0444">Lipid biosynthesis</keyword>
<dbReference type="Pfam" id="PF03015">
    <property type="entry name" value="Sterile"/>
    <property type="match status" value="1"/>
</dbReference>
<dbReference type="CDD" id="cd05236">
    <property type="entry name" value="FAR-N_SDR_e"/>
    <property type="match status" value="1"/>
</dbReference>
<dbReference type="InterPro" id="IPR036291">
    <property type="entry name" value="NAD(P)-bd_dom_sf"/>
</dbReference>
<evidence type="ECO:0000313" key="7">
    <source>
        <dbReference type="EMBL" id="RID54378.1"/>
    </source>
</evidence>
<dbReference type="AlphaFoldDB" id="A0A397YNQ5"/>
<accession>A0A397YNQ5</accession>
<evidence type="ECO:0000256" key="4">
    <source>
        <dbReference type="RuleBase" id="RU363097"/>
    </source>
</evidence>
<keyword evidence="3 4" id="KW-0443">Lipid metabolism</keyword>
<dbReference type="Gene3D" id="3.40.50.720">
    <property type="entry name" value="NAD(P)-binding Rossmann-like Domain"/>
    <property type="match status" value="2"/>
</dbReference>
<evidence type="ECO:0000259" key="5">
    <source>
        <dbReference type="Pfam" id="PF03015"/>
    </source>
</evidence>
<evidence type="ECO:0000313" key="8">
    <source>
        <dbReference type="Proteomes" id="UP000264353"/>
    </source>
</evidence>
<gene>
    <name evidence="7" type="ORF">BRARA_G01705</name>
</gene>
<feature type="domain" description="Fatty acyl-CoA reductase C-terminal" evidence="5">
    <location>
        <begin position="468"/>
        <end position="535"/>
    </location>
</feature>
<dbReference type="EC" id="1.2.1.84" evidence="4"/>
<sequence>MTITNQLATSNAIRVDGASFFSSFPGKPNHLLARRLPLANRRVQTCCYGETSLKPMTHVTMHETETISVSDGVGIVRFLKGKSYLVTGATGFLAKGKRNPKTAFFFLVQKLLRASPEIGKIFLLIKANDQESANKRLYDEIISSDLFKLLKQIHGSSYEDFMKSKLIPVLGDIAQENLGFDSEIAANISDEIDVIISCGGRTTFDDRYDSALSVNALGPAFVTGKKEGKVPETTLSIGENITSDLNIELELKLASEAVRMFHGSEENKKLKELGMERAQHYGWENTYTFTKAMGESIIHNQRGDLPVVIIRPSIIESSYKEPFPSWLQGIRMSAPLILAYGKDHIPHLLGDYQSYFDIIPVDMVVNATIAAMSKHGCGNVPELKLYNVTSTSHPNPLTLGELMDFSQQHLLDSPLRETTKELDRIKFHSSIESFTSSVFNTIVKQERETNNGEGEAESHTPLSMKGKRKLKYFESLAKIYQPYMFFQTRFDDRNTRSLLQEMSMEERKMFGFDVRDIDWESYIIKVHLQGIKRVVFGGRSS</sequence>
<dbReference type="GO" id="GO:0006629">
    <property type="term" value="P:lipid metabolic process"/>
    <property type="evidence" value="ECO:0007669"/>
    <property type="project" value="UniProtKB-KW"/>
</dbReference>
<dbReference type="Pfam" id="PF07993">
    <property type="entry name" value="NAD_binding_4"/>
    <property type="match status" value="1"/>
</dbReference>
<keyword evidence="4" id="KW-0521">NADP</keyword>
<dbReference type="GO" id="GO:0102965">
    <property type="term" value="F:alcohol-forming long-chain fatty acyl-CoA reductase activity"/>
    <property type="evidence" value="ECO:0007669"/>
    <property type="project" value="UniProtKB-EC"/>
</dbReference>
<comment type="catalytic activity">
    <reaction evidence="4">
        <text>a long-chain fatty acyl-CoA + 2 NADPH + 2 H(+) = a long-chain primary fatty alcohol + 2 NADP(+) + CoA</text>
        <dbReference type="Rhea" id="RHEA:52716"/>
        <dbReference type="ChEBI" id="CHEBI:15378"/>
        <dbReference type="ChEBI" id="CHEBI:57287"/>
        <dbReference type="ChEBI" id="CHEBI:57783"/>
        <dbReference type="ChEBI" id="CHEBI:58349"/>
        <dbReference type="ChEBI" id="CHEBI:77396"/>
        <dbReference type="ChEBI" id="CHEBI:83139"/>
        <dbReference type="EC" id="1.2.1.84"/>
    </reaction>
</comment>
<dbReference type="CDD" id="cd09071">
    <property type="entry name" value="FAR_C"/>
    <property type="match status" value="1"/>
</dbReference>
<protein>
    <recommendedName>
        <fullName evidence="4">Fatty acyl-CoA reductase</fullName>
        <ecNumber evidence="4">1.2.1.84</ecNumber>
    </recommendedName>
</protein>
<organism evidence="7 8">
    <name type="scientific">Brassica campestris</name>
    <name type="common">Field mustard</name>
    <dbReference type="NCBI Taxonomy" id="3711"/>
    <lineage>
        <taxon>Eukaryota</taxon>
        <taxon>Viridiplantae</taxon>
        <taxon>Streptophyta</taxon>
        <taxon>Embryophyta</taxon>
        <taxon>Tracheophyta</taxon>
        <taxon>Spermatophyta</taxon>
        <taxon>Magnoliopsida</taxon>
        <taxon>eudicotyledons</taxon>
        <taxon>Gunneridae</taxon>
        <taxon>Pentapetalae</taxon>
        <taxon>rosids</taxon>
        <taxon>malvids</taxon>
        <taxon>Brassicales</taxon>
        <taxon>Brassicaceae</taxon>
        <taxon>Brassiceae</taxon>
        <taxon>Brassica</taxon>
    </lineage>
</organism>
<dbReference type="GO" id="GO:0080019">
    <property type="term" value="F:alcohol-forming very long-chain fatty acyl-CoA reductase activity"/>
    <property type="evidence" value="ECO:0007669"/>
    <property type="project" value="InterPro"/>
</dbReference>
<name>A0A397YNQ5_BRACM</name>
<proteinExistence type="inferred from homology"/>
<evidence type="ECO:0000256" key="3">
    <source>
        <dbReference type="ARBA" id="ARBA00023098"/>
    </source>
</evidence>
<evidence type="ECO:0000256" key="1">
    <source>
        <dbReference type="ARBA" id="ARBA00005928"/>
    </source>
</evidence>
<dbReference type="InterPro" id="IPR026055">
    <property type="entry name" value="FAR"/>
</dbReference>
<dbReference type="PANTHER" id="PTHR11011:SF101">
    <property type="entry name" value="FATTY ACYL-COA REDUCTASE"/>
    <property type="match status" value="1"/>
</dbReference>
<dbReference type="PANTHER" id="PTHR11011">
    <property type="entry name" value="MALE STERILITY PROTEIN 2-RELATED"/>
    <property type="match status" value="1"/>
</dbReference>